<evidence type="ECO:0000313" key="1">
    <source>
        <dbReference type="EMBL" id="KAG0409726.1"/>
    </source>
</evidence>
<reference evidence="1 2" key="1">
    <citation type="journal article" date="2020" name="Cell">
        <title>Large-Scale Comparative Analyses of Tick Genomes Elucidate Their Genetic Diversity and Vector Capacities.</title>
        <authorList>
            <consortium name="Tick Genome and Microbiome Consortium (TIGMIC)"/>
            <person name="Jia N."/>
            <person name="Wang J."/>
            <person name="Shi W."/>
            <person name="Du L."/>
            <person name="Sun Y."/>
            <person name="Zhan W."/>
            <person name="Jiang J.F."/>
            <person name="Wang Q."/>
            <person name="Zhang B."/>
            <person name="Ji P."/>
            <person name="Bell-Sakyi L."/>
            <person name="Cui X.M."/>
            <person name="Yuan T.T."/>
            <person name="Jiang B.G."/>
            <person name="Yang W.F."/>
            <person name="Lam T.T."/>
            <person name="Chang Q.C."/>
            <person name="Ding S.J."/>
            <person name="Wang X.J."/>
            <person name="Zhu J.G."/>
            <person name="Ruan X.D."/>
            <person name="Zhao L."/>
            <person name="Wei J.T."/>
            <person name="Ye R.Z."/>
            <person name="Que T.C."/>
            <person name="Du C.H."/>
            <person name="Zhou Y.H."/>
            <person name="Cheng J.X."/>
            <person name="Dai P.F."/>
            <person name="Guo W.B."/>
            <person name="Han X.H."/>
            <person name="Huang E.J."/>
            <person name="Li L.F."/>
            <person name="Wei W."/>
            <person name="Gao Y.C."/>
            <person name="Liu J.Z."/>
            <person name="Shao H.Z."/>
            <person name="Wang X."/>
            <person name="Wang C.C."/>
            <person name="Yang T.C."/>
            <person name="Huo Q.B."/>
            <person name="Li W."/>
            <person name="Chen H.Y."/>
            <person name="Chen S.E."/>
            <person name="Zhou L.G."/>
            <person name="Ni X.B."/>
            <person name="Tian J.H."/>
            <person name="Sheng Y."/>
            <person name="Liu T."/>
            <person name="Pan Y.S."/>
            <person name="Xia L.Y."/>
            <person name="Li J."/>
            <person name="Zhao F."/>
            <person name="Cao W.C."/>
        </authorList>
    </citation>
    <scope>NUCLEOTIDE SEQUENCE [LARGE SCALE GENOMIC DNA]</scope>
    <source>
        <strain evidence="1">Iper-2018</strain>
    </source>
</reference>
<organism evidence="1 2">
    <name type="scientific">Ixodes persulcatus</name>
    <name type="common">Taiga tick</name>
    <dbReference type="NCBI Taxonomy" id="34615"/>
    <lineage>
        <taxon>Eukaryota</taxon>
        <taxon>Metazoa</taxon>
        <taxon>Ecdysozoa</taxon>
        <taxon>Arthropoda</taxon>
        <taxon>Chelicerata</taxon>
        <taxon>Arachnida</taxon>
        <taxon>Acari</taxon>
        <taxon>Parasitiformes</taxon>
        <taxon>Ixodida</taxon>
        <taxon>Ixodoidea</taxon>
        <taxon>Ixodidae</taxon>
        <taxon>Ixodinae</taxon>
        <taxon>Ixodes</taxon>
    </lineage>
</organism>
<name>A0AC60NRI4_IXOPE</name>
<keyword evidence="2" id="KW-1185">Reference proteome</keyword>
<dbReference type="EMBL" id="JABSTQ010011599">
    <property type="protein sequence ID" value="KAG0409726.1"/>
    <property type="molecule type" value="Genomic_DNA"/>
</dbReference>
<dbReference type="Proteomes" id="UP000805193">
    <property type="component" value="Unassembled WGS sequence"/>
</dbReference>
<proteinExistence type="predicted"/>
<feature type="non-terminal residue" evidence="1">
    <location>
        <position position="133"/>
    </location>
</feature>
<evidence type="ECO:0000313" key="2">
    <source>
        <dbReference type="Proteomes" id="UP000805193"/>
    </source>
</evidence>
<gene>
    <name evidence="1" type="ORF">HPB47_013161</name>
</gene>
<comment type="caution">
    <text evidence="1">The sequence shown here is derived from an EMBL/GenBank/DDBJ whole genome shotgun (WGS) entry which is preliminary data.</text>
</comment>
<sequence length="133" mass="14241">MRSLEGSSAWIILPMKLCGGRFGGARALRSPRDEGSKVLPEAGPPLCSERTEIPASAPDSSPDSDKTALISFRASDSNNTRSTRSHAETARREIPASAPDSSPDTDKNALISFRASDSNNTRSTRSHAETARR</sequence>
<accession>A0AC60NRI4</accession>
<protein>
    <submittedName>
        <fullName evidence="1">Uncharacterized protein</fullName>
    </submittedName>
</protein>